<evidence type="ECO:0000313" key="2">
    <source>
        <dbReference type="EMBL" id="KFE71326.1"/>
    </source>
</evidence>
<keyword evidence="1" id="KW-1133">Transmembrane helix</keyword>
<proteinExistence type="predicted"/>
<dbReference type="STRING" id="394096.DB31_3456"/>
<keyword evidence="1" id="KW-0472">Membrane</keyword>
<reference evidence="2 3" key="1">
    <citation type="submission" date="2014-04" db="EMBL/GenBank/DDBJ databases">
        <title>Genome assembly of Hyalangium minutum DSM 14724.</title>
        <authorList>
            <person name="Sharma G."/>
            <person name="Subramanian S."/>
        </authorList>
    </citation>
    <scope>NUCLEOTIDE SEQUENCE [LARGE SCALE GENOMIC DNA]</scope>
    <source>
        <strain evidence="2 3">DSM 14724</strain>
    </source>
</reference>
<comment type="caution">
    <text evidence="2">The sequence shown here is derived from an EMBL/GenBank/DDBJ whole genome shotgun (WGS) entry which is preliminary data.</text>
</comment>
<evidence type="ECO:0000256" key="1">
    <source>
        <dbReference type="SAM" id="Phobius"/>
    </source>
</evidence>
<dbReference type="EMBL" id="JMCB01000002">
    <property type="protein sequence ID" value="KFE71326.1"/>
    <property type="molecule type" value="Genomic_DNA"/>
</dbReference>
<evidence type="ECO:0000313" key="3">
    <source>
        <dbReference type="Proteomes" id="UP000028725"/>
    </source>
</evidence>
<dbReference type="Proteomes" id="UP000028725">
    <property type="component" value="Unassembled WGS sequence"/>
</dbReference>
<keyword evidence="3" id="KW-1185">Reference proteome</keyword>
<dbReference type="AlphaFoldDB" id="A0A085WUG3"/>
<accession>A0A085WUG3</accession>
<sequence>MGVVAAAVASTGSYGVLVTLGAALLAALTLLRKSLPEAVRRPRRGSSIQGCTPCGNSTAVVLGTLWPGSPWGL</sequence>
<gene>
    <name evidence="2" type="ORF">DB31_3456</name>
</gene>
<keyword evidence="1" id="KW-0812">Transmembrane</keyword>
<protein>
    <submittedName>
        <fullName evidence="2">Uncharacterized protein</fullName>
    </submittedName>
</protein>
<feature type="transmembrane region" description="Helical" evidence="1">
    <location>
        <begin position="12"/>
        <end position="31"/>
    </location>
</feature>
<name>A0A085WUG3_9BACT</name>
<organism evidence="2 3">
    <name type="scientific">Hyalangium minutum</name>
    <dbReference type="NCBI Taxonomy" id="394096"/>
    <lineage>
        <taxon>Bacteria</taxon>
        <taxon>Pseudomonadati</taxon>
        <taxon>Myxococcota</taxon>
        <taxon>Myxococcia</taxon>
        <taxon>Myxococcales</taxon>
        <taxon>Cystobacterineae</taxon>
        <taxon>Archangiaceae</taxon>
        <taxon>Hyalangium</taxon>
    </lineage>
</organism>